<protein>
    <submittedName>
        <fullName evidence="4">PQQ-binding-like beta-propeller repeat protein</fullName>
    </submittedName>
</protein>
<keyword evidence="5" id="KW-1185">Reference proteome</keyword>
<dbReference type="PANTHER" id="PTHR34512:SF30">
    <property type="entry name" value="OUTER MEMBRANE PROTEIN ASSEMBLY FACTOR BAMB"/>
    <property type="match status" value="1"/>
</dbReference>
<dbReference type="Proteomes" id="UP001602013">
    <property type="component" value="Unassembled WGS sequence"/>
</dbReference>
<feature type="region of interest" description="Disordered" evidence="1">
    <location>
        <begin position="1"/>
        <end position="166"/>
    </location>
</feature>
<dbReference type="Pfam" id="PF13360">
    <property type="entry name" value="PQQ_2"/>
    <property type="match status" value="1"/>
</dbReference>
<feature type="compositionally biased region" description="Low complexity" evidence="1">
    <location>
        <begin position="109"/>
        <end position="132"/>
    </location>
</feature>
<accession>A0ABW6T202</accession>
<evidence type="ECO:0000256" key="1">
    <source>
        <dbReference type="SAM" id="MobiDB-lite"/>
    </source>
</evidence>
<proteinExistence type="predicted"/>
<dbReference type="InterPro" id="IPR015943">
    <property type="entry name" value="WD40/YVTN_repeat-like_dom_sf"/>
</dbReference>
<evidence type="ECO:0000256" key="2">
    <source>
        <dbReference type="SAM" id="Phobius"/>
    </source>
</evidence>
<feature type="domain" description="Pyrrolo-quinoline quinone repeat" evidence="3">
    <location>
        <begin position="245"/>
        <end position="404"/>
    </location>
</feature>
<comment type="caution">
    <text evidence="4">The sequence shown here is derived from an EMBL/GenBank/DDBJ whole genome shotgun (WGS) entry which is preliminary data.</text>
</comment>
<sequence length="599" mass="63119">MTEQHIGDPYGDRPAPSHWGPPYQSQPGQPMDPSYQSQPGPPVGPSYQPQPSAGTWPNPPAGDPQSPYGQQIPQGHPQFQPPPGQPVDPRYQQQPMQPPPPGYSPQPPQGYAQPPYQQQATAPYPQQATAPYPQQPPPGYAQPPYTQQGPFGYPQQEGPAGLEGPAKKKGKTTVFVALGLAVLLAAGGGTAWFVAKGGPGGGGASAGGTAWDVPLPNAGSGDFTSGYAYGAWMTDTAVIRAQRDGVLAYNLKSGARAWGIPSPGEELCGATPELTDGKGAVAYGASGLCDHLTGLDAATGKLTWKVKIPAEKSRLANSRTVPRIMSAGGMAILYVDRALYGYRLSDGRRTWGLKSDATCGAKDVNANGDRVAVLLRCYTGGGSSTRVMTLDPVTGKLVREHKIGDVGLMGSVLSAAPTIIQREEGGGNVFTVLDDKGGNPVEIKTGHVDMLAMNRVAFIDGAFEHRRYAVHGNRLYLATFAQNVPGQMRSADKALAFDLTTGKQLWQSSGTHATKLNYVRADDRGLLALEAGDRRDLAPRLVRLDAATGAATSVAELPQKYGTDGDGARVFERNGTVVIVPWTSVATKFSVICVDTKGD</sequence>
<dbReference type="RefSeq" id="WP_387417492.1">
    <property type="nucleotide sequence ID" value="NZ_JBIASD010000044.1"/>
</dbReference>
<dbReference type="InterPro" id="IPR011044">
    <property type="entry name" value="Quino_amine_DH_bsu"/>
</dbReference>
<keyword evidence="2" id="KW-1133">Transmembrane helix</keyword>
<organism evidence="4 5">
    <name type="scientific">Microtetraspora malaysiensis</name>
    <dbReference type="NCBI Taxonomy" id="161358"/>
    <lineage>
        <taxon>Bacteria</taxon>
        <taxon>Bacillati</taxon>
        <taxon>Actinomycetota</taxon>
        <taxon>Actinomycetes</taxon>
        <taxon>Streptosporangiales</taxon>
        <taxon>Streptosporangiaceae</taxon>
        <taxon>Microtetraspora</taxon>
    </lineage>
</organism>
<dbReference type="SUPFAM" id="SSF50969">
    <property type="entry name" value="YVTN repeat-like/Quinoprotein amine dehydrogenase"/>
    <property type="match status" value="1"/>
</dbReference>
<gene>
    <name evidence="4" type="ORF">ACFYXI_37545</name>
</gene>
<feature type="compositionally biased region" description="Pro residues" evidence="1">
    <location>
        <begin position="96"/>
        <end position="108"/>
    </location>
</feature>
<dbReference type="EMBL" id="JBIASD010000044">
    <property type="protein sequence ID" value="MFF3671305.1"/>
    <property type="molecule type" value="Genomic_DNA"/>
</dbReference>
<dbReference type="InterPro" id="IPR002372">
    <property type="entry name" value="PQQ_rpt_dom"/>
</dbReference>
<dbReference type="PANTHER" id="PTHR34512">
    <property type="entry name" value="CELL SURFACE PROTEIN"/>
    <property type="match status" value="1"/>
</dbReference>
<evidence type="ECO:0000313" key="5">
    <source>
        <dbReference type="Proteomes" id="UP001602013"/>
    </source>
</evidence>
<dbReference type="Gene3D" id="2.130.10.10">
    <property type="entry name" value="YVTN repeat-like/Quinoprotein amine dehydrogenase"/>
    <property type="match status" value="2"/>
</dbReference>
<evidence type="ECO:0000259" key="3">
    <source>
        <dbReference type="Pfam" id="PF13360"/>
    </source>
</evidence>
<keyword evidence="2" id="KW-0472">Membrane</keyword>
<feature type="transmembrane region" description="Helical" evidence="2">
    <location>
        <begin position="174"/>
        <end position="195"/>
    </location>
</feature>
<keyword evidence="2" id="KW-0812">Transmembrane</keyword>
<reference evidence="4 5" key="1">
    <citation type="submission" date="2024-10" db="EMBL/GenBank/DDBJ databases">
        <title>The Natural Products Discovery Center: Release of the First 8490 Sequenced Strains for Exploring Actinobacteria Biosynthetic Diversity.</title>
        <authorList>
            <person name="Kalkreuter E."/>
            <person name="Kautsar S.A."/>
            <person name="Yang D."/>
            <person name="Bader C.D."/>
            <person name="Teijaro C.N."/>
            <person name="Fluegel L."/>
            <person name="Davis C.M."/>
            <person name="Simpson J.R."/>
            <person name="Lauterbach L."/>
            <person name="Steele A.D."/>
            <person name="Gui C."/>
            <person name="Meng S."/>
            <person name="Li G."/>
            <person name="Viehrig K."/>
            <person name="Ye F."/>
            <person name="Su P."/>
            <person name="Kiefer A.F."/>
            <person name="Nichols A."/>
            <person name="Cepeda A.J."/>
            <person name="Yan W."/>
            <person name="Fan B."/>
            <person name="Jiang Y."/>
            <person name="Adhikari A."/>
            <person name="Zheng C.-J."/>
            <person name="Schuster L."/>
            <person name="Cowan T.M."/>
            <person name="Smanski M.J."/>
            <person name="Chevrette M.G."/>
            <person name="De Carvalho L.P.S."/>
            <person name="Shen B."/>
        </authorList>
    </citation>
    <scope>NUCLEOTIDE SEQUENCE [LARGE SCALE GENOMIC DNA]</scope>
    <source>
        <strain evidence="4 5">NPDC002173</strain>
    </source>
</reference>
<feature type="compositionally biased region" description="Polar residues" evidence="1">
    <location>
        <begin position="23"/>
        <end position="38"/>
    </location>
</feature>
<name>A0ABW6T202_9ACTN</name>
<evidence type="ECO:0000313" key="4">
    <source>
        <dbReference type="EMBL" id="MFF3671305.1"/>
    </source>
</evidence>
<feature type="compositionally biased region" description="Low complexity" evidence="1">
    <location>
        <begin position="69"/>
        <end position="78"/>
    </location>
</feature>